<evidence type="ECO:0000259" key="4">
    <source>
        <dbReference type="SMART" id="SM00797"/>
    </source>
</evidence>
<dbReference type="RefSeq" id="WP_099617134.1">
    <property type="nucleotide sequence ID" value="NZ_KZ319339.1"/>
</dbReference>
<sequence>MRASTTGFRVTRAGPLALLQDAGRFGVRHLGVTQGGPADLHAWGWANRLAGNGWGTPVLEITFGGLQLQAECDLTIAVTGADLSGRLEDQPLPLWRRIKIGKGERVVFGTPAKGLRAYLAVAGGFSAEPVLGSVACVVREQLGGFDGQGRRLTDGDQLNIEIPSPNMPDTIEVEAPEQERPDYTAPAILDLLPGAQVADFTGRSLFDAFNAEWRVDDRADRMGVRLTGPPLHCRIPSLVSEGISLGAVQVPPDGQPIALLNDRQTIGGYPRLGNLTPLAASRLAQCKPGQSVRLRPAGAERALREHRQFIRQVATAINDRTSARNRST</sequence>
<dbReference type="PANTHER" id="PTHR43309:SF4">
    <property type="entry name" value="CARBOXYLTRANSFERASE DOMAIN-CONTAINING PROTEIN"/>
    <property type="match status" value="1"/>
</dbReference>
<evidence type="ECO:0000313" key="5">
    <source>
        <dbReference type="EMBL" id="PHQ27063.1"/>
    </source>
</evidence>
<proteinExistence type="predicted"/>
<keyword evidence="3" id="KW-0067">ATP-binding</keyword>
<evidence type="ECO:0000256" key="2">
    <source>
        <dbReference type="ARBA" id="ARBA00022801"/>
    </source>
</evidence>
<dbReference type="OrthoDB" id="9768696at2"/>
<dbReference type="GO" id="GO:0005524">
    <property type="term" value="F:ATP binding"/>
    <property type="evidence" value="ECO:0007669"/>
    <property type="project" value="UniProtKB-KW"/>
</dbReference>
<name>A0A2G1VJV4_9GAMM</name>
<dbReference type="Gene3D" id="2.40.100.10">
    <property type="entry name" value="Cyclophilin-like"/>
    <property type="match status" value="1"/>
</dbReference>
<evidence type="ECO:0000256" key="3">
    <source>
        <dbReference type="ARBA" id="ARBA00022840"/>
    </source>
</evidence>
<dbReference type="InterPro" id="IPR029000">
    <property type="entry name" value="Cyclophilin-like_dom_sf"/>
</dbReference>
<keyword evidence="6" id="KW-1185">Reference proteome</keyword>
<dbReference type="NCBIfam" id="TIGR00724">
    <property type="entry name" value="urea_amlyse_rel"/>
    <property type="match status" value="1"/>
</dbReference>
<dbReference type="AlphaFoldDB" id="A0A2G1VJV4"/>
<dbReference type="InterPro" id="IPR052708">
    <property type="entry name" value="PxpC"/>
</dbReference>
<accession>A0A2G1VJV4</accession>
<comment type="caution">
    <text evidence="5">The sequence shown here is derived from an EMBL/GenBank/DDBJ whole genome shotgun (WGS) entry which is preliminary data.</text>
</comment>
<organism evidence="5 6">
    <name type="scientific">Marinobacter guineae</name>
    <dbReference type="NCBI Taxonomy" id="432303"/>
    <lineage>
        <taxon>Bacteria</taxon>
        <taxon>Pseudomonadati</taxon>
        <taxon>Pseudomonadota</taxon>
        <taxon>Gammaproteobacteria</taxon>
        <taxon>Pseudomonadales</taxon>
        <taxon>Marinobacteraceae</taxon>
        <taxon>Marinobacter</taxon>
    </lineage>
</organism>
<dbReference type="EMBL" id="NTFI01000001">
    <property type="protein sequence ID" value="PHQ27063.1"/>
    <property type="molecule type" value="Genomic_DNA"/>
</dbReference>
<dbReference type="PANTHER" id="PTHR43309">
    <property type="entry name" value="5-OXOPROLINASE SUBUNIT C"/>
    <property type="match status" value="1"/>
</dbReference>
<protein>
    <submittedName>
        <fullName evidence="5">Allophanate hydrolase</fullName>
    </submittedName>
</protein>
<gene>
    <name evidence="5" type="ORF">CLH62_05620</name>
</gene>
<dbReference type="Pfam" id="PF02626">
    <property type="entry name" value="CT_A_B"/>
    <property type="match status" value="1"/>
</dbReference>
<dbReference type="InterPro" id="IPR003778">
    <property type="entry name" value="CT_A_B"/>
</dbReference>
<dbReference type="SMART" id="SM00797">
    <property type="entry name" value="AHS2"/>
    <property type="match status" value="1"/>
</dbReference>
<dbReference type="GO" id="GO:0016787">
    <property type="term" value="F:hydrolase activity"/>
    <property type="evidence" value="ECO:0007669"/>
    <property type="project" value="UniProtKB-KW"/>
</dbReference>
<feature type="domain" description="Carboxyltransferase" evidence="4">
    <location>
        <begin position="29"/>
        <end position="310"/>
    </location>
</feature>
<evidence type="ECO:0000313" key="6">
    <source>
        <dbReference type="Proteomes" id="UP000229044"/>
    </source>
</evidence>
<dbReference type="Proteomes" id="UP000229044">
    <property type="component" value="Unassembled WGS sequence"/>
</dbReference>
<keyword evidence="1" id="KW-0547">Nucleotide-binding</keyword>
<dbReference type="SUPFAM" id="SSF50891">
    <property type="entry name" value="Cyclophilin-like"/>
    <property type="match status" value="1"/>
</dbReference>
<evidence type="ECO:0000256" key="1">
    <source>
        <dbReference type="ARBA" id="ARBA00022741"/>
    </source>
</evidence>
<reference evidence="5 6" key="1">
    <citation type="submission" date="2017-09" db="EMBL/GenBank/DDBJ databases">
        <title>The draft genome sequences of Marinobacter guineae M3B.</title>
        <authorList>
            <person name="Cao J."/>
        </authorList>
    </citation>
    <scope>NUCLEOTIDE SEQUENCE [LARGE SCALE GENOMIC DNA]</scope>
    <source>
        <strain evidence="5 6">M3B</strain>
    </source>
</reference>
<keyword evidence="2 5" id="KW-0378">Hydrolase</keyword>